<dbReference type="GO" id="GO:0016787">
    <property type="term" value="F:hydrolase activity"/>
    <property type="evidence" value="ECO:0007669"/>
    <property type="project" value="UniProtKB-KW"/>
</dbReference>
<organism evidence="11 12">
    <name type="scientific">Cycloclasticus pugetii</name>
    <dbReference type="NCBI Taxonomy" id="34068"/>
    <lineage>
        <taxon>Bacteria</taxon>
        <taxon>Pseudomonadati</taxon>
        <taxon>Pseudomonadota</taxon>
        <taxon>Gammaproteobacteria</taxon>
        <taxon>Thiotrichales</taxon>
        <taxon>Piscirickettsiaceae</taxon>
        <taxon>Cycloclasticus</taxon>
    </lineage>
</organism>
<keyword evidence="4" id="KW-0479">Metal-binding</keyword>
<dbReference type="SUPFAM" id="SSF64438">
    <property type="entry name" value="CNF1/YfiH-like putative cysteine hydrolases"/>
    <property type="match status" value="1"/>
</dbReference>
<evidence type="ECO:0000256" key="5">
    <source>
        <dbReference type="ARBA" id="ARBA00022801"/>
    </source>
</evidence>
<dbReference type="NCBIfam" id="TIGR00726">
    <property type="entry name" value="peptidoglycan editing factor PgeF"/>
    <property type="match status" value="1"/>
</dbReference>
<dbReference type="GO" id="GO:0005507">
    <property type="term" value="F:copper ion binding"/>
    <property type="evidence" value="ECO:0007669"/>
    <property type="project" value="TreeGrafter"/>
</dbReference>
<protein>
    <recommendedName>
        <fullName evidence="10">Purine nucleoside phosphorylase</fullName>
    </recommendedName>
</protein>
<comment type="similarity">
    <text evidence="2 10">Belongs to the purine nucleoside phosphorylase YfiH/LACC1 family.</text>
</comment>
<evidence type="ECO:0000256" key="1">
    <source>
        <dbReference type="ARBA" id="ARBA00000553"/>
    </source>
</evidence>
<proteinExistence type="inferred from homology"/>
<evidence type="ECO:0000313" key="11">
    <source>
        <dbReference type="EMBL" id="EPD12307.1"/>
    </source>
</evidence>
<reference evidence="11 12" key="1">
    <citation type="journal article" date="2013" name="Genome Announc.">
        <title>Genome Sequence of the Pyrene- and Fluoranthene-Degrading Bacterium Cycloclasticus sp. Strain PY97M.</title>
        <authorList>
            <person name="Cui Z."/>
            <person name="Xu G."/>
            <person name="Li Q."/>
            <person name="Gao W."/>
            <person name="Zheng L."/>
        </authorList>
    </citation>
    <scope>NUCLEOTIDE SEQUENCE [LARGE SCALE GENOMIC DNA]</scope>
    <source>
        <strain evidence="11 12">PY97M</strain>
    </source>
</reference>
<keyword evidence="12" id="KW-1185">Reference proteome</keyword>
<sequence>MRFIEPSWPAPKNVRALTTCRSGGVSQRPCSTFNLATHVGDDAQAVIDNRALLSDELNLQAKPVWLSQVHGTTIVELDQLQKGPCIEADGSICRSDAFVCTVMTADCLPVLLCTEDGLAVAAVHAGWRGLLAGIIEQAVEQLAPAEKIMAWLGPAIGPACFEVGSEVKNAFVNKSLVMQQGFRQLNADHHLADLYALARMSLLQCGVKRIYGGEYCTYNQPDKFFSYRREPTTGRMASLIWLQY</sequence>
<evidence type="ECO:0000313" key="12">
    <source>
        <dbReference type="Proteomes" id="UP000015462"/>
    </source>
</evidence>
<evidence type="ECO:0000256" key="9">
    <source>
        <dbReference type="ARBA" id="ARBA00049893"/>
    </source>
</evidence>
<dbReference type="RefSeq" id="WP_016391000.1">
    <property type="nucleotide sequence ID" value="NZ_KE646811.1"/>
</dbReference>
<dbReference type="GO" id="GO:0017061">
    <property type="term" value="F:S-methyl-5-thioadenosine phosphorylase activity"/>
    <property type="evidence" value="ECO:0007669"/>
    <property type="project" value="UniProtKB-EC"/>
</dbReference>
<evidence type="ECO:0000256" key="8">
    <source>
        <dbReference type="ARBA" id="ARBA00048968"/>
    </source>
</evidence>
<dbReference type="InterPro" id="IPR011324">
    <property type="entry name" value="Cytotoxic_necrot_fac-like_cat"/>
</dbReference>
<dbReference type="EMBL" id="ASHL01000012">
    <property type="protein sequence ID" value="EPD12307.1"/>
    <property type="molecule type" value="Genomic_DNA"/>
</dbReference>
<dbReference type="Pfam" id="PF02578">
    <property type="entry name" value="Cu-oxidase_4"/>
    <property type="match status" value="1"/>
</dbReference>
<comment type="caution">
    <text evidence="11">The sequence shown here is derived from an EMBL/GenBank/DDBJ whole genome shotgun (WGS) entry which is preliminary data.</text>
</comment>
<evidence type="ECO:0000256" key="10">
    <source>
        <dbReference type="RuleBase" id="RU361274"/>
    </source>
</evidence>
<dbReference type="InterPro" id="IPR038371">
    <property type="entry name" value="Cu_polyphenol_OxRdtase_sf"/>
</dbReference>
<comment type="catalytic activity">
    <reaction evidence="8">
        <text>adenosine + phosphate = alpha-D-ribose 1-phosphate + adenine</text>
        <dbReference type="Rhea" id="RHEA:27642"/>
        <dbReference type="ChEBI" id="CHEBI:16335"/>
        <dbReference type="ChEBI" id="CHEBI:16708"/>
        <dbReference type="ChEBI" id="CHEBI:43474"/>
        <dbReference type="ChEBI" id="CHEBI:57720"/>
        <dbReference type="EC" id="2.4.2.1"/>
    </reaction>
    <physiologicalReaction direction="left-to-right" evidence="8">
        <dbReference type="Rhea" id="RHEA:27643"/>
    </physiologicalReaction>
</comment>
<evidence type="ECO:0000256" key="3">
    <source>
        <dbReference type="ARBA" id="ARBA00022679"/>
    </source>
</evidence>
<evidence type="ECO:0000256" key="4">
    <source>
        <dbReference type="ARBA" id="ARBA00022723"/>
    </source>
</evidence>
<comment type="catalytic activity">
    <reaction evidence="7">
        <text>adenosine + H2O + H(+) = inosine + NH4(+)</text>
        <dbReference type="Rhea" id="RHEA:24408"/>
        <dbReference type="ChEBI" id="CHEBI:15377"/>
        <dbReference type="ChEBI" id="CHEBI:15378"/>
        <dbReference type="ChEBI" id="CHEBI:16335"/>
        <dbReference type="ChEBI" id="CHEBI:17596"/>
        <dbReference type="ChEBI" id="CHEBI:28938"/>
        <dbReference type="EC" id="3.5.4.4"/>
    </reaction>
    <physiologicalReaction direction="left-to-right" evidence="7">
        <dbReference type="Rhea" id="RHEA:24409"/>
    </physiologicalReaction>
</comment>
<dbReference type="InterPro" id="IPR003730">
    <property type="entry name" value="Cu_polyphenol_OxRdtase"/>
</dbReference>
<keyword evidence="3" id="KW-0808">Transferase</keyword>
<dbReference type="CDD" id="cd16833">
    <property type="entry name" value="YfiH"/>
    <property type="match status" value="1"/>
</dbReference>
<comment type="catalytic activity">
    <reaction evidence="9">
        <text>S-methyl-5'-thioadenosine + phosphate = 5-(methylsulfanyl)-alpha-D-ribose 1-phosphate + adenine</text>
        <dbReference type="Rhea" id="RHEA:11852"/>
        <dbReference type="ChEBI" id="CHEBI:16708"/>
        <dbReference type="ChEBI" id="CHEBI:17509"/>
        <dbReference type="ChEBI" id="CHEBI:43474"/>
        <dbReference type="ChEBI" id="CHEBI:58533"/>
        <dbReference type="EC" id="2.4.2.28"/>
    </reaction>
    <physiologicalReaction direction="left-to-right" evidence="9">
        <dbReference type="Rhea" id="RHEA:11853"/>
    </physiologicalReaction>
</comment>
<evidence type="ECO:0000256" key="6">
    <source>
        <dbReference type="ARBA" id="ARBA00022833"/>
    </source>
</evidence>
<name>A0AB33Z054_9GAMM</name>
<keyword evidence="5" id="KW-0378">Hydrolase</keyword>
<accession>A0AB33Z054</accession>
<dbReference type="AlphaFoldDB" id="A0AB33Z054"/>
<gene>
    <name evidence="11" type="ORF">L196_10904</name>
</gene>
<keyword evidence="6" id="KW-0862">Zinc</keyword>
<comment type="catalytic activity">
    <reaction evidence="1">
        <text>inosine + phosphate = alpha-D-ribose 1-phosphate + hypoxanthine</text>
        <dbReference type="Rhea" id="RHEA:27646"/>
        <dbReference type="ChEBI" id="CHEBI:17368"/>
        <dbReference type="ChEBI" id="CHEBI:17596"/>
        <dbReference type="ChEBI" id="CHEBI:43474"/>
        <dbReference type="ChEBI" id="CHEBI:57720"/>
        <dbReference type="EC" id="2.4.2.1"/>
    </reaction>
    <physiologicalReaction direction="left-to-right" evidence="1">
        <dbReference type="Rhea" id="RHEA:27647"/>
    </physiologicalReaction>
</comment>
<dbReference type="Proteomes" id="UP000015462">
    <property type="component" value="Unassembled WGS sequence"/>
</dbReference>
<evidence type="ECO:0000256" key="7">
    <source>
        <dbReference type="ARBA" id="ARBA00047989"/>
    </source>
</evidence>
<dbReference type="Gene3D" id="3.60.140.10">
    <property type="entry name" value="CNF1/YfiH-like putative cysteine hydrolases"/>
    <property type="match status" value="1"/>
</dbReference>
<dbReference type="PANTHER" id="PTHR30616">
    <property type="entry name" value="UNCHARACTERIZED PROTEIN YFIH"/>
    <property type="match status" value="1"/>
</dbReference>
<evidence type="ECO:0000256" key="2">
    <source>
        <dbReference type="ARBA" id="ARBA00007353"/>
    </source>
</evidence>
<dbReference type="PANTHER" id="PTHR30616:SF2">
    <property type="entry name" value="PURINE NUCLEOSIDE PHOSPHORYLASE LACC1"/>
    <property type="match status" value="1"/>
</dbReference>